<keyword evidence="6" id="KW-1278">Translocase</keyword>
<keyword evidence="4 8" id="KW-0547">Nucleotide-binding</keyword>
<evidence type="ECO:0000256" key="5">
    <source>
        <dbReference type="ARBA" id="ARBA00022840"/>
    </source>
</evidence>
<dbReference type="PROSITE" id="PS50893">
    <property type="entry name" value="ABC_TRANSPORTER_2"/>
    <property type="match status" value="1"/>
</dbReference>
<dbReference type="InterPro" id="IPR003593">
    <property type="entry name" value="AAA+_ATPase"/>
</dbReference>
<keyword evidence="5 8" id="KW-0067">ATP-binding</keyword>
<evidence type="ECO:0000256" key="2">
    <source>
        <dbReference type="ARBA" id="ARBA00022448"/>
    </source>
</evidence>
<dbReference type="Pfam" id="PF00005">
    <property type="entry name" value="ABC_tran"/>
    <property type="match status" value="1"/>
</dbReference>
<dbReference type="EMBL" id="JAOEGN010000002">
    <property type="protein sequence ID" value="MCU0104292.1"/>
    <property type="molecule type" value="Genomic_DNA"/>
</dbReference>
<protein>
    <recommendedName>
        <fullName evidence="8">Energy-coupling factor transporter ATP-binding protein EcfA2</fullName>
        <ecNumber evidence="8">7.-.-.-</ecNumber>
    </recommendedName>
</protein>
<reference evidence="11" key="1">
    <citation type="submission" date="2023-07" db="EMBL/GenBank/DDBJ databases">
        <title>Novel Mycoplasma species identified in domestic and wild animals.</title>
        <authorList>
            <person name="Volokhov D.V."/>
            <person name="Furtak V.A."/>
            <person name="Zagorodnyaya T.A."/>
        </authorList>
    </citation>
    <scope>NUCLEOTIDE SEQUENCE [LARGE SCALE GENOMIC DNA]</scope>
    <source>
        <strain evidence="11">92-19</strain>
    </source>
</reference>
<evidence type="ECO:0000256" key="1">
    <source>
        <dbReference type="ARBA" id="ARBA00004202"/>
    </source>
</evidence>
<dbReference type="RefSeq" id="WP_262095516.1">
    <property type="nucleotide sequence ID" value="NZ_JAOEGN010000002.1"/>
</dbReference>
<feature type="domain" description="ABC transporter" evidence="9">
    <location>
        <begin position="3"/>
        <end position="246"/>
    </location>
</feature>
<dbReference type="CDD" id="cd03225">
    <property type="entry name" value="ABC_cobalt_CbiO_domain1"/>
    <property type="match status" value="1"/>
</dbReference>
<proteinExistence type="inferred from homology"/>
<dbReference type="PANTHER" id="PTHR43553:SF27">
    <property type="entry name" value="ENERGY-COUPLING FACTOR TRANSPORTER ATP-BINDING PROTEIN ECFA2"/>
    <property type="match status" value="1"/>
</dbReference>
<comment type="caution">
    <text evidence="10">The sequence shown here is derived from an EMBL/GenBank/DDBJ whole genome shotgun (WGS) entry which is preliminary data.</text>
</comment>
<keyword evidence="7 8" id="KW-0472">Membrane</keyword>
<keyword evidence="2 8" id="KW-0813">Transport</keyword>
<comment type="subcellular location">
    <subcellularLocation>
        <location evidence="1 8">Cell membrane</location>
        <topology evidence="1 8">Peripheral membrane protein</topology>
    </subcellularLocation>
</comment>
<evidence type="ECO:0000256" key="4">
    <source>
        <dbReference type="ARBA" id="ARBA00022741"/>
    </source>
</evidence>
<dbReference type="InterPro" id="IPR030946">
    <property type="entry name" value="EcfA2"/>
</dbReference>
<accession>A0ABT2PTM4</accession>
<dbReference type="InterPro" id="IPR017871">
    <property type="entry name" value="ABC_transporter-like_CS"/>
</dbReference>
<keyword evidence="11" id="KW-1185">Reference proteome</keyword>
<dbReference type="NCBIfam" id="TIGR04521">
    <property type="entry name" value="ECF_ATPase_2"/>
    <property type="match status" value="1"/>
</dbReference>
<keyword evidence="3 8" id="KW-1003">Cell membrane</keyword>
<dbReference type="InterPro" id="IPR015856">
    <property type="entry name" value="ABC_transpr_CbiO/EcfA_su"/>
</dbReference>
<evidence type="ECO:0000313" key="11">
    <source>
        <dbReference type="Proteomes" id="UP001209076"/>
    </source>
</evidence>
<evidence type="ECO:0000256" key="8">
    <source>
        <dbReference type="RuleBase" id="RU365104"/>
    </source>
</evidence>
<dbReference type="Gene3D" id="3.40.50.300">
    <property type="entry name" value="P-loop containing nucleotide triphosphate hydrolases"/>
    <property type="match status" value="1"/>
</dbReference>
<dbReference type="InterPro" id="IPR003439">
    <property type="entry name" value="ABC_transporter-like_ATP-bd"/>
</dbReference>
<comment type="function">
    <text evidence="8">ATP-binding (A) component of a common energy-coupling factor (ECF) ABC-transporter complex.</text>
</comment>
<dbReference type="InterPro" id="IPR050095">
    <property type="entry name" value="ECF_ABC_transporter_ATP-bd"/>
</dbReference>
<dbReference type="PROSITE" id="PS00211">
    <property type="entry name" value="ABC_TRANSPORTER_1"/>
    <property type="match status" value="1"/>
</dbReference>
<evidence type="ECO:0000256" key="6">
    <source>
        <dbReference type="ARBA" id="ARBA00022967"/>
    </source>
</evidence>
<comment type="subunit">
    <text evidence="8">Forms a stable energy-coupling factor (ECF) transporter complex composed of 2 membrane-embedded substrate-binding proteins (S component), 2 ATP-binding proteins (A component) and 2 transmembrane proteins (T component).</text>
</comment>
<comment type="similarity">
    <text evidence="8">Belongs to the ABC transporter superfamily. Energy-coupling factor EcfA family.</text>
</comment>
<dbReference type="EC" id="7.-.-.-" evidence="8"/>
<evidence type="ECO:0000313" key="10">
    <source>
        <dbReference type="EMBL" id="MCU0104292.1"/>
    </source>
</evidence>
<dbReference type="PANTHER" id="PTHR43553">
    <property type="entry name" value="HEAVY METAL TRANSPORTER"/>
    <property type="match status" value="1"/>
</dbReference>
<dbReference type="SUPFAM" id="SSF52540">
    <property type="entry name" value="P-loop containing nucleoside triphosphate hydrolases"/>
    <property type="match status" value="1"/>
</dbReference>
<name>A0ABT2PTM4_9MOLU</name>
<gene>
    <name evidence="10" type="ORF">N7603_01325</name>
</gene>
<evidence type="ECO:0000256" key="3">
    <source>
        <dbReference type="ARBA" id="ARBA00022475"/>
    </source>
</evidence>
<dbReference type="InterPro" id="IPR027417">
    <property type="entry name" value="P-loop_NTPase"/>
</dbReference>
<sequence>MGIQFNQVSYFYRGVKNETYEAINQITLNINDGEFVAICGQTGSGKTTLVQHMNALLKPTKGTIQIYEHTLPLKDKKTKIGPIRKKVGLVFQFPEYQLFEETILKDIMFGPLNFGLSLKEAEEKAREAAKLVGLDDEILQKSPFRISGGQMRRVAIAGILAMEPEMLVLDEPTRGLDPKGSDEMMALFNELHEKHGKTIVLITHDMDIVARYAKRILVMDKGKIKFDGTRELLFISDEFEHLHLAKPQAYRMMEYLSNTLGYPFKQVFTEEDLLAYLKEVRHE</sequence>
<dbReference type="SMART" id="SM00382">
    <property type="entry name" value="AAA"/>
    <property type="match status" value="1"/>
</dbReference>
<dbReference type="Proteomes" id="UP001209076">
    <property type="component" value="Unassembled WGS sequence"/>
</dbReference>
<evidence type="ECO:0000259" key="9">
    <source>
        <dbReference type="PROSITE" id="PS50893"/>
    </source>
</evidence>
<organism evidence="10 11">
    <name type="scientific">Paracholeplasma vituli</name>
    <dbReference type="NCBI Taxonomy" id="69473"/>
    <lineage>
        <taxon>Bacteria</taxon>
        <taxon>Bacillati</taxon>
        <taxon>Mycoplasmatota</taxon>
        <taxon>Mollicutes</taxon>
        <taxon>Acholeplasmatales</taxon>
        <taxon>Acholeplasmataceae</taxon>
        <taxon>Paracholeplasma</taxon>
    </lineage>
</organism>
<evidence type="ECO:0000256" key="7">
    <source>
        <dbReference type="ARBA" id="ARBA00023136"/>
    </source>
</evidence>